<reference evidence="2" key="1">
    <citation type="journal article" date="2017" name="Nature">
        <title>The sunflower genome provides insights into oil metabolism, flowering and Asterid evolution.</title>
        <authorList>
            <person name="Badouin H."/>
            <person name="Gouzy J."/>
            <person name="Grassa C.J."/>
            <person name="Murat F."/>
            <person name="Staton S.E."/>
            <person name="Cottret L."/>
            <person name="Lelandais-Briere C."/>
            <person name="Owens G.L."/>
            <person name="Carrere S."/>
            <person name="Mayjonade B."/>
            <person name="Legrand L."/>
            <person name="Gill N."/>
            <person name="Kane N.C."/>
            <person name="Bowers J.E."/>
            <person name="Hubner S."/>
            <person name="Bellec A."/>
            <person name="Berard A."/>
            <person name="Berges H."/>
            <person name="Blanchet N."/>
            <person name="Boniface M.C."/>
            <person name="Brunel D."/>
            <person name="Catrice O."/>
            <person name="Chaidir N."/>
            <person name="Claudel C."/>
            <person name="Donnadieu C."/>
            <person name="Faraut T."/>
            <person name="Fievet G."/>
            <person name="Helmstetter N."/>
            <person name="King M."/>
            <person name="Knapp S.J."/>
            <person name="Lai Z."/>
            <person name="Le Paslier M.C."/>
            <person name="Lippi Y."/>
            <person name="Lorenzon L."/>
            <person name="Mandel J.R."/>
            <person name="Marage G."/>
            <person name="Marchand G."/>
            <person name="Marquand E."/>
            <person name="Bret-Mestries E."/>
            <person name="Morien E."/>
            <person name="Nambeesan S."/>
            <person name="Nguyen T."/>
            <person name="Pegot-Espagnet P."/>
            <person name="Pouilly N."/>
            <person name="Raftis F."/>
            <person name="Sallet E."/>
            <person name="Schiex T."/>
            <person name="Thomas J."/>
            <person name="Vandecasteele C."/>
            <person name="Vares D."/>
            <person name="Vear F."/>
            <person name="Vautrin S."/>
            <person name="Crespi M."/>
            <person name="Mangin B."/>
            <person name="Burke J.M."/>
            <person name="Salse J."/>
            <person name="Munos S."/>
            <person name="Vincourt P."/>
            <person name="Rieseberg L.H."/>
            <person name="Langlade N.B."/>
        </authorList>
    </citation>
    <scope>NUCLEOTIDE SEQUENCE</scope>
    <source>
        <tissue evidence="2">Leaves</tissue>
    </source>
</reference>
<evidence type="ECO:0000313" key="2">
    <source>
        <dbReference type="EMBL" id="KAF5793948.1"/>
    </source>
</evidence>
<dbReference type="InterPro" id="IPR050223">
    <property type="entry name" value="D-isomer_2-hydroxyacid_DH"/>
</dbReference>
<dbReference type="PANTHER" id="PTHR10996">
    <property type="entry name" value="2-HYDROXYACID DEHYDROGENASE-RELATED"/>
    <property type="match status" value="1"/>
</dbReference>
<gene>
    <name evidence="2" type="ORF">HanXRQr2_Chr08g0322631</name>
</gene>
<keyword evidence="1 2" id="KW-0560">Oxidoreductase</keyword>
<dbReference type="SUPFAM" id="SSF51735">
    <property type="entry name" value="NAD(P)-binding Rossmann-fold domains"/>
    <property type="match status" value="1"/>
</dbReference>
<dbReference type="AlphaFoldDB" id="A0A9K3IC08"/>
<sequence>MGSIGLHVAKRLNVFGCIILYTSRNKTKPHVKFPFYPNVQQLAAKCEILII</sequence>
<dbReference type="EC" id="1.1.1.237" evidence="2"/>
<dbReference type="InterPro" id="IPR036291">
    <property type="entry name" value="NAD(P)-bd_dom_sf"/>
</dbReference>
<dbReference type="Gramene" id="mRNA:HanXRQr2_Chr08g0322631">
    <property type="protein sequence ID" value="CDS:HanXRQr2_Chr08g0322631.1"/>
    <property type="gene ID" value="HanXRQr2_Chr08g0322631"/>
</dbReference>
<dbReference type="GO" id="GO:0047995">
    <property type="term" value="F:(2R)-hydroxyphenylpyruvate reductase [NAD(P)H] activity"/>
    <property type="evidence" value="ECO:0007669"/>
    <property type="project" value="UniProtKB-EC"/>
</dbReference>
<dbReference type="EMBL" id="MNCJ02000323">
    <property type="protein sequence ID" value="KAF5793948.1"/>
    <property type="molecule type" value="Genomic_DNA"/>
</dbReference>
<organism evidence="2 3">
    <name type="scientific">Helianthus annuus</name>
    <name type="common">Common sunflower</name>
    <dbReference type="NCBI Taxonomy" id="4232"/>
    <lineage>
        <taxon>Eukaryota</taxon>
        <taxon>Viridiplantae</taxon>
        <taxon>Streptophyta</taxon>
        <taxon>Embryophyta</taxon>
        <taxon>Tracheophyta</taxon>
        <taxon>Spermatophyta</taxon>
        <taxon>Magnoliopsida</taxon>
        <taxon>eudicotyledons</taxon>
        <taxon>Gunneridae</taxon>
        <taxon>Pentapetalae</taxon>
        <taxon>asterids</taxon>
        <taxon>campanulids</taxon>
        <taxon>Asterales</taxon>
        <taxon>Asteraceae</taxon>
        <taxon>Asteroideae</taxon>
        <taxon>Heliantheae alliance</taxon>
        <taxon>Heliantheae</taxon>
        <taxon>Helianthus</taxon>
    </lineage>
</organism>
<name>A0A9K3IC08_HELAN</name>
<dbReference type="Gene3D" id="3.40.50.720">
    <property type="entry name" value="NAD(P)-binding Rossmann-like Domain"/>
    <property type="match status" value="1"/>
</dbReference>
<proteinExistence type="predicted"/>
<evidence type="ECO:0000313" key="3">
    <source>
        <dbReference type="Proteomes" id="UP000215914"/>
    </source>
</evidence>
<keyword evidence="3" id="KW-1185">Reference proteome</keyword>
<dbReference type="Proteomes" id="UP000215914">
    <property type="component" value="Unassembled WGS sequence"/>
</dbReference>
<reference evidence="2" key="2">
    <citation type="submission" date="2020-06" db="EMBL/GenBank/DDBJ databases">
        <title>Helianthus annuus Genome sequencing and assembly Release 2.</title>
        <authorList>
            <person name="Gouzy J."/>
            <person name="Langlade N."/>
            <person name="Munos S."/>
        </authorList>
    </citation>
    <scope>NUCLEOTIDE SEQUENCE</scope>
    <source>
        <tissue evidence="2">Leaves</tissue>
    </source>
</reference>
<dbReference type="PANTHER" id="PTHR10996:SF270">
    <property type="entry name" value="GLYOXYLATE_HYDROXYPYRUVATE REDUCTASE HPR3-LIKE"/>
    <property type="match status" value="1"/>
</dbReference>
<accession>A0A9K3IC08</accession>
<protein>
    <submittedName>
        <fullName evidence="2">Hydroxyphenylpyruvate reductase</fullName>
        <ecNumber evidence="2">1.1.1.237</ecNumber>
    </submittedName>
</protein>
<comment type="caution">
    <text evidence="2">The sequence shown here is derived from an EMBL/GenBank/DDBJ whole genome shotgun (WGS) entry which is preliminary data.</text>
</comment>
<evidence type="ECO:0000256" key="1">
    <source>
        <dbReference type="ARBA" id="ARBA00023002"/>
    </source>
</evidence>